<evidence type="ECO:0000256" key="1">
    <source>
        <dbReference type="SAM" id="MobiDB-lite"/>
    </source>
</evidence>
<name>A0A7S1A1X1_NOCSC</name>
<sequence>MISGRKVQPIQLEHQPRWAQRLLENETTTSVETDEPGVRQAPKVRSRADLLELIGRGGGGGLVVDTALLDSYPEAKRDVEALVKDEKVRHVAQALDFFDGKGGSKRRRICAEFPMGIVLFQRLEPEIEALRPDEDIREAYHAAARLKKGDVRTRVVAPKAEAAKAKRAPSNRKIKKMQNEHMMKD</sequence>
<evidence type="ECO:0000313" key="2">
    <source>
        <dbReference type="EMBL" id="CAD8839579.1"/>
    </source>
</evidence>
<gene>
    <name evidence="2" type="ORF">NSCI0253_LOCUS13927</name>
</gene>
<proteinExistence type="predicted"/>
<dbReference type="EMBL" id="HBFQ01019826">
    <property type="protein sequence ID" value="CAD8839579.1"/>
    <property type="molecule type" value="Transcribed_RNA"/>
</dbReference>
<feature type="region of interest" description="Disordered" evidence="1">
    <location>
        <begin position="157"/>
        <end position="185"/>
    </location>
</feature>
<protein>
    <submittedName>
        <fullName evidence="2">Uncharacterized protein</fullName>
    </submittedName>
</protein>
<reference evidence="2" key="1">
    <citation type="submission" date="2021-01" db="EMBL/GenBank/DDBJ databases">
        <authorList>
            <person name="Corre E."/>
            <person name="Pelletier E."/>
            <person name="Niang G."/>
            <person name="Scheremetjew M."/>
            <person name="Finn R."/>
            <person name="Kale V."/>
            <person name="Holt S."/>
            <person name="Cochrane G."/>
            <person name="Meng A."/>
            <person name="Brown T."/>
            <person name="Cohen L."/>
        </authorList>
    </citation>
    <scope>NUCLEOTIDE SEQUENCE</scope>
</reference>
<feature type="compositionally biased region" description="Basic residues" evidence="1">
    <location>
        <begin position="165"/>
        <end position="176"/>
    </location>
</feature>
<dbReference type="AlphaFoldDB" id="A0A7S1A1X1"/>
<organism evidence="2">
    <name type="scientific">Noctiluca scintillans</name>
    <name type="common">Sea sparkle</name>
    <name type="synonym">Red tide dinoflagellate</name>
    <dbReference type="NCBI Taxonomy" id="2966"/>
    <lineage>
        <taxon>Eukaryota</taxon>
        <taxon>Sar</taxon>
        <taxon>Alveolata</taxon>
        <taxon>Dinophyceae</taxon>
        <taxon>Noctilucales</taxon>
        <taxon>Noctilucaceae</taxon>
        <taxon>Noctiluca</taxon>
    </lineage>
</organism>
<accession>A0A7S1A1X1</accession>